<evidence type="ECO:0000259" key="1">
    <source>
        <dbReference type="Pfam" id="PF23343"/>
    </source>
</evidence>
<dbReference type="OrthoDB" id="3173306at2"/>
<dbReference type="Proteomes" id="UP000298347">
    <property type="component" value="Unassembled WGS sequence"/>
</dbReference>
<reference evidence="2 3" key="1">
    <citation type="journal article" date="2015" name="Int. J. Syst. Evol. Microbiol.">
        <title>Sporolactobacillus shoreae sp. nov. and Sporolactobacillus spathodeae sp. nov., two spore-forming lactic acid bacteria isolated from tree barks in Thailand.</title>
        <authorList>
            <person name="Thamacharoensuk T."/>
            <person name="Kitahara M."/>
            <person name="Ohkuma M."/>
            <person name="Thongchul N."/>
            <person name="Tanasupawat S."/>
        </authorList>
    </citation>
    <scope>NUCLEOTIDE SEQUENCE [LARGE SCALE GENOMIC DNA]</scope>
    <source>
        <strain evidence="2 3">BK92</strain>
    </source>
</reference>
<comment type="caution">
    <text evidence="2">The sequence shown here is derived from an EMBL/GenBank/DDBJ whole genome shotgun (WGS) entry which is preliminary data.</text>
</comment>
<organism evidence="2 3">
    <name type="scientific">Sporolactobacillus shoreae</name>
    <dbReference type="NCBI Taxonomy" id="1465501"/>
    <lineage>
        <taxon>Bacteria</taxon>
        <taxon>Bacillati</taxon>
        <taxon>Bacillota</taxon>
        <taxon>Bacilli</taxon>
        <taxon>Bacillales</taxon>
        <taxon>Sporolactobacillaceae</taxon>
        <taxon>Sporolactobacillus</taxon>
    </lineage>
</organism>
<accession>A0A4Z0GIZ5</accession>
<dbReference type="InterPro" id="IPR056906">
    <property type="entry name" value="ORF2/G2P_dom"/>
</dbReference>
<evidence type="ECO:0000313" key="2">
    <source>
        <dbReference type="EMBL" id="TGA95904.1"/>
    </source>
</evidence>
<dbReference type="EMBL" id="SRJD01000035">
    <property type="protein sequence ID" value="TGA95904.1"/>
    <property type="molecule type" value="Genomic_DNA"/>
</dbReference>
<gene>
    <name evidence="2" type="ORF">E4665_17245</name>
</gene>
<name>A0A4Z0GIZ5_9BACL</name>
<keyword evidence="3" id="KW-1185">Reference proteome</keyword>
<proteinExistence type="predicted"/>
<dbReference type="Pfam" id="PF23343">
    <property type="entry name" value="REP_ORF2-G2P"/>
    <property type="match status" value="1"/>
</dbReference>
<feature type="domain" description="Replication-associated protein ORF2/G2P" evidence="1">
    <location>
        <begin position="83"/>
        <end position="145"/>
    </location>
</feature>
<protein>
    <submittedName>
        <fullName evidence="2">Rep protein</fullName>
    </submittedName>
</protein>
<sequence>MTRFYNTKVIISSITEIYEYGEPIAYGFKKPENEKQCRYKRTSFQDATVDEKQIRIERMKKHYLNERWTIARLIDVNFDNHTSFMTLTFRENIQDISVTNYEFKKFIKRLNYFMNKKKKAQLKYLAVWELQKRGAIHYHVMLFNLNSRNL</sequence>
<evidence type="ECO:0000313" key="3">
    <source>
        <dbReference type="Proteomes" id="UP000298347"/>
    </source>
</evidence>
<dbReference type="AlphaFoldDB" id="A0A4Z0GIZ5"/>